<protein>
    <submittedName>
        <fullName evidence="1">Uncharacterized protein</fullName>
    </submittedName>
</protein>
<accession>A0ACC2EL59</accession>
<name>A0ACC2EL59_DIPCM</name>
<sequence>MAESTGCTILKIWWKCMAFWTLLYGVALCAPSLDITKSGQEWSSTEKLEKALQSAAAFPLHSQKVFLKTIGEASVDNGQAECNLFGGVDACVQIPAVSNSGTACNLSNKTVDCAFKLQAFQGTHSNPSEFLKEKLSFEGYPSCQGCYRAIEKLWCAQTLPSCGTFDKVVDELLPAINMIISKKLVADVALQEATPRIFQALSLGLPCKKMCNALVKVCGCGHLPTFGEVMTKLQKHPVAEYSTNISVSTAKVLFAKIWGIPICDFFVEETMPGFSGVCEVTNDDTSCEWCKGKLRPETAVYEKFVSQLSQMFSGMMQGGLQKILIASSAGKSKRIAENWDWTEHLTSGNEHQSGHKGIFIFLFFMVVIAAGAFVAAVRAHRNREFPSQYVDLNSMGYTPPIL</sequence>
<reference evidence="2" key="1">
    <citation type="journal article" date="2024" name="Proc. Natl. Acad. Sci. U.S.A.">
        <title>Extraordinary preservation of gene collinearity over three hundred million years revealed in homosporous lycophytes.</title>
        <authorList>
            <person name="Li C."/>
            <person name="Wickell D."/>
            <person name="Kuo L.Y."/>
            <person name="Chen X."/>
            <person name="Nie B."/>
            <person name="Liao X."/>
            <person name="Peng D."/>
            <person name="Ji J."/>
            <person name="Jenkins J."/>
            <person name="Williams M."/>
            <person name="Shu S."/>
            <person name="Plott C."/>
            <person name="Barry K."/>
            <person name="Rajasekar S."/>
            <person name="Grimwood J."/>
            <person name="Han X."/>
            <person name="Sun S."/>
            <person name="Hou Z."/>
            <person name="He W."/>
            <person name="Dai G."/>
            <person name="Sun C."/>
            <person name="Schmutz J."/>
            <person name="Leebens-Mack J.H."/>
            <person name="Li F.W."/>
            <person name="Wang L."/>
        </authorList>
    </citation>
    <scope>NUCLEOTIDE SEQUENCE [LARGE SCALE GENOMIC DNA]</scope>
    <source>
        <strain evidence="2">cv. PW_Plant_1</strain>
    </source>
</reference>
<comment type="caution">
    <text evidence="1">The sequence shown here is derived from an EMBL/GenBank/DDBJ whole genome shotgun (WGS) entry which is preliminary data.</text>
</comment>
<evidence type="ECO:0000313" key="1">
    <source>
        <dbReference type="EMBL" id="KAJ7567211.1"/>
    </source>
</evidence>
<evidence type="ECO:0000313" key="2">
    <source>
        <dbReference type="Proteomes" id="UP001162992"/>
    </source>
</evidence>
<proteinExistence type="predicted"/>
<keyword evidence="2" id="KW-1185">Reference proteome</keyword>
<organism evidence="1 2">
    <name type="scientific">Diphasiastrum complanatum</name>
    <name type="common">Issler's clubmoss</name>
    <name type="synonym">Lycopodium complanatum</name>
    <dbReference type="NCBI Taxonomy" id="34168"/>
    <lineage>
        <taxon>Eukaryota</taxon>
        <taxon>Viridiplantae</taxon>
        <taxon>Streptophyta</taxon>
        <taxon>Embryophyta</taxon>
        <taxon>Tracheophyta</taxon>
        <taxon>Lycopodiopsida</taxon>
        <taxon>Lycopodiales</taxon>
        <taxon>Lycopodiaceae</taxon>
        <taxon>Lycopodioideae</taxon>
        <taxon>Diphasiastrum</taxon>
    </lineage>
</organism>
<dbReference type="Proteomes" id="UP001162992">
    <property type="component" value="Chromosome 2"/>
</dbReference>
<gene>
    <name evidence="1" type="ORF">O6H91_02G137000</name>
</gene>
<dbReference type="EMBL" id="CM055093">
    <property type="protein sequence ID" value="KAJ7567211.1"/>
    <property type="molecule type" value="Genomic_DNA"/>
</dbReference>